<sequence length="133" mass="15094">KQKLFTNASFEALWRRFDSMARDPSLGTVYCVVDGLDECDEASLEVLLERVRALFSADAVEVSEHRLCFVAVSRECPDFVARESSGFPRIRLDPDADDYVNSDIKKFITDKVVASSTQRHYPPGLRSQVEQIF</sequence>
<evidence type="ECO:0000259" key="2">
    <source>
        <dbReference type="Pfam" id="PF24883"/>
    </source>
</evidence>
<dbReference type="Pfam" id="PF24883">
    <property type="entry name" value="NPHP3_N"/>
    <property type="match status" value="1"/>
</dbReference>
<keyword evidence="4" id="KW-1185">Reference proteome</keyword>
<name>A0ABR0KRN7_9PEZI</name>
<dbReference type="Proteomes" id="UP001357485">
    <property type="component" value="Unassembled WGS sequence"/>
</dbReference>
<feature type="domain" description="Nephrocystin 3-like N-terminal" evidence="2">
    <location>
        <begin position="5"/>
        <end position="74"/>
    </location>
</feature>
<accession>A0ABR0KRN7</accession>
<dbReference type="PANTHER" id="PTHR10039:SF14">
    <property type="entry name" value="NACHT DOMAIN-CONTAINING PROTEIN"/>
    <property type="match status" value="1"/>
</dbReference>
<feature type="non-terminal residue" evidence="3">
    <location>
        <position position="1"/>
    </location>
</feature>
<evidence type="ECO:0000256" key="1">
    <source>
        <dbReference type="ARBA" id="ARBA00022737"/>
    </source>
</evidence>
<gene>
    <name evidence="3" type="ORF">LTR16_004619</name>
</gene>
<keyword evidence="1" id="KW-0677">Repeat</keyword>
<dbReference type="InterPro" id="IPR056884">
    <property type="entry name" value="NPHP3-like_N"/>
</dbReference>
<reference evidence="3 4" key="1">
    <citation type="submission" date="2023-08" db="EMBL/GenBank/DDBJ databases">
        <title>Black Yeasts Isolated from many extreme environments.</title>
        <authorList>
            <person name="Coleine C."/>
            <person name="Stajich J.E."/>
            <person name="Selbmann L."/>
        </authorList>
    </citation>
    <scope>NUCLEOTIDE SEQUENCE [LARGE SCALE GENOMIC DNA]</scope>
    <source>
        <strain evidence="3 4">CCFEE 536</strain>
    </source>
</reference>
<dbReference type="PANTHER" id="PTHR10039">
    <property type="entry name" value="AMELOGENIN"/>
    <property type="match status" value="1"/>
</dbReference>
<dbReference type="EMBL" id="JAVRRA010025251">
    <property type="protein sequence ID" value="KAK5120318.1"/>
    <property type="molecule type" value="Genomic_DNA"/>
</dbReference>
<evidence type="ECO:0000313" key="3">
    <source>
        <dbReference type="EMBL" id="KAK5120318.1"/>
    </source>
</evidence>
<proteinExistence type="predicted"/>
<protein>
    <recommendedName>
        <fullName evidence="2">Nephrocystin 3-like N-terminal domain-containing protein</fullName>
    </recommendedName>
</protein>
<organism evidence="3 4">
    <name type="scientific">Cryomyces antarcticus</name>
    <dbReference type="NCBI Taxonomy" id="329879"/>
    <lineage>
        <taxon>Eukaryota</taxon>
        <taxon>Fungi</taxon>
        <taxon>Dikarya</taxon>
        <taxon>Ascomycota</taxon>
        <taxon>Pezizomycotina</taxon>
        <taxon>Dothideomycetes</taxon>
        <taxon>Dothideomycetes incertae sedis</taxon>
        <taxon>Cryomyces</taxon>
    </lineage>
</organism>
<evidence type="ECO:0000313" key="4">
    <source>
        <dbReference type="Proteomes" id="UP001357485"/>
    </source>
</evidence>
<comment type="caution">
    <text evidence="3">The sequence shown here is derived from an EMBL/GenBank/DDBJ whole genome shotgun (WGS) entry which is preliminary data.</text>
</comment>